<sequence>MSTLDSPERGAASLPGPAPHILAIQAPYYRDVVEGMLRGAERVFADVHAAVEVAEVAGGYELPAALAMALKSPRRWDGFLLLGCVVKGETDHYTFICEAICQGVMDVATRSAAAIGFGLLTVDSIAQAEARSRNDRMNKGAEAAHAVLGQIALARRWGVAG</sequence>
<feature type="binding site" evidence="7">
    <location>
        <position position="131"/>
    </location>
    <ligand>
        <name>(2S)-2-hydroxy-3-oxobutyl phosphate</name>
        <dbReference type="ChEBI" id="CHEBI:58830"/>
    </ligand>
</feature>
<reference evidence="8" key="2">
    <citation type="journal article" date="2021" name="Syst. Appl. Microbiol.">
        <title>Roseomonas hellenica sp. nov., isolated from roots of wild-growing Alkanna tinctoria.</title>
        <authorList>
            <person name="Rat A."/>
            <person name="Naranjo H.D."/>
            <person name="Lebbe L."/>
            <person name="Cnockaert M."/>
            <person name="Krigas N."/>
            <person name="Grigoriadou K."/>
            <person name="Maloupa E."/>
            <person name="Willems A."/>
        </authorList>
    </citation>
    <scope>NUCLEOTIDE SEQUENCE</scope>
    <source>
        <strain evidence="8">LMG 31228</strain>
    </source>
</reference>
<keyword evidence="9" id="KW-1185">Reference proteome</keyword>
<protein>
    <recommendedName>
        <fullName evidence="3 7">6,7-dimethyl-8-ribityllumazine synthase</fullName>
        <shortName evidence="7">DMRL synthase</shortName>
        <shortName evidence="7">LS</shortName>
        <shortName evidence="7">Lumazine synthase</shortName>
        <ecNumber evidence="3 7">2.5.1.78</ecNumber>
    </recommendedName>
</protein>
<comment type="pathway">
    <text evidence="1 7">Cofactor biosynthesis; riboflavin biosynthesis; riboflavin from 2-hydroxy-3-oxobutyl phosphate and 5-amino-6-(D-ribitylamino)uracil: step 1/2.</text>
</comment>
<evidence type="ECO:0000256" key="7">
    <source>
        <dbReference type="HAMAP-Rule" id="MF_00178"/>
    </source>
</evidence>
<evidence type="ECO:0000256" key="4">
    <source>
        <dbReference type="ARBA" id="ARBA00022619"/>
    </source>
</evidence>
<feature type="binding site" evidence="7">
    <location>
        <begin position="84"/>
        <end position="86"/>
    </location>
    <ligand>
        <name>5-amino-6-(D-ribitylamino)uracil</name>
        <dbReference type="ChEBI" id="CHEBI:15934"/>
    </ligand>
</feature>
<dbReference type="InterPro" id="IPR002180">
    <property type="entry name" value="LS/RS"/>
</dbReference>
<evidence type="ECO:0000256" key="1">
    <source>
        <dbReference type="ARBA" id="ARBA00004917"/>
    </source>
</evidence>
<feature type="binding site" evidence="7">
    <location>
        <position position="117"/>
    </location>
    <ligand>
        <name>5-amino-6-(D-ribitylamino)uracil</name>
        <dbReference type="ChEBI" id="CHEBI:15934"/>
    </ligand>
</feature>
<dbReference type="InterPro" id="IPR036467">
    <property type="entry name" value="LS/RS_sf"/>
</dbReference>
<dbReference type="CDD" id="cd09209">
    <property type="entry name" value="Lumazine_synthase-I"/>
    <property type="match status" value="1"/>
</dbReference>
<dbReference type="AlphaFoldDB" id="A0A9X9XA21"/>
<evidence type="ECO:0000256" key="6">
    <source>
        <dbReference type="ARBA" id="ARBA00048785"/>
    </source>
</evidence>
<comment type="catalytic activity">
    <reaction evidence="6 7">
        <text>(2S)-2-hydroxy-3-oxobutyl phosphate + 5-amino-6-(D-ribitylamino)uracil = 6,7-dimethyl-8-(1-D-ribityl)lumazine + phosphate + 2 H2O + H(+)</text>
        <dbReference type="Rhea" id="RHEA:26152"/>
        <dbReference type="ChEBI" id="CHEBI:15377"/>
        <dbReference type="ChEBI" id="CHEBI:15378"/>
        <dbReference type="ChEBI" id="CHEBI:15934"/>
        <dbReference type="ChEBI" id="CHEBI:43474"/>
        <dbReference type="ChEBI" id="CHEBI:58201"/>
        <dbReference type="ChEBI" id="CHEBI:58830"/>
        <dbReference type="EC" id="2.5.1.78"/>
    </reaction>
</comment>
<evidence type="ECO:0000256" key="5">
    <source>
        <dbReference type="ARBA" id="ARBA00022679"/>
    </source>
</evidence>
<comment type="similarity">
    <text evidence="2 7">Belongs to the DMRL synthase family.</text>
</comment>
<keyword evidence="5 7" id="KW-0808">Transferase</keyword>
<reference evidence="8" key="1">
    <citation type="submission" date="2020-01" db="EMBL/GenBank/DDBJ databases">
        <authorList>
            <person name="Rat A."/>
        </authorList>
    </citation>
    <scope>NUCLEOTIDE SEQUENCE</scope>
    <source>
        <strain evidence="8">LMG 31228</strain>
    </source>
</reference>
<dbReference type="Gene3D" id="3.40.50.960">
    <property type="entry name" value="Lumazine/riboflavin synthase"/>
    <property type="match status" value="1"/>
</dbReference>
<dbReference type="GO" id="GO:0009349">
    <property type="term" value="C:riboflavin synthase complex"/>
    <property type="evidence" value="ECO:0007669"/>
    <property type="project" value="InterPro"/>
</dbReference>
<keyword evidence="4 7" id="KW-0686">Riboflavin biosynthesis</keyword>
<dbReference type="GO" id="GO:0009231">
    <property type="term" value="P:riboflavin biosynthetic process"/>
    <property type="evidence" value="ECO:0007669"/>
    <property type="project" value="UniProtKB-UniRule"/>
</dbReference>
<feature type="active site" description="Proton donor" evidence="7">
    <location>
        <position position="92"/>
    </location>
</feature>
<dbReference type="HAMAP" id="MF_00178">
    <property type="entry name" value="Lumazine_synth"/>
    <property type="match status" value="1"/>
</dbReference>
<dbReference type="Pfam" id="PF00885">
    <property type="entry name" value="DMRL_synthase"/>
    <property type="match status" value="1"/>
</dbReference>
<dbReference type="SUPFAM" id="SSF52121">
    <property type="entry name" value="Lumazine synthase"/>
    <property type="match status" value="1"/>
</dbReference>
<proteinExistence type="inferred from homology"/>
<evidence type="ECO:0000313" key="8">
    <source>
        <dbReference type="EMBL" id="MBR0680557.1"/>
    </source>
</evidence>
<dbReference type="GO" id="GO:0000906">
    <property type="term" value="F:6,7-dimethyl-8-ribityllumazine synthase activity"/>
    <property type="evidence" value="ECO:0007669"/>
    <property type="project" value="UniProtKB-UniRule"/>
</dbReference>
<feature type="binding site" evidence="7">
    <location>
        <begin position="59"/>
        <end position="61"/>
    </location>
    <ligand>
        <name>5-amino-6-(D-ribitylamino)uracil</name>
        <dbReference type="ChEBI" id="CHEBI:15934"/>
    </ligand>
</feature>
<dbReference type="EC" id="2.5.1.78" evidence="3 7"/>
<gene>
    <name evidence="7" type="primary">ribH</name>
    <name evidence="8" type="ORF">GXW74_08665</name>
</gene>
<dbReference type="Proteomes" id="UP001138709">
    <property type="component" value="Unassembled WGS sequence"/>
</dbReference>
<comment type="function">
    <text evidence="7">Catalyzes the formation of 6,7-dimethyl-8-ribityllumazine by condensation of 5-amino-6-(D-ribitylamino)uracil with 3,4-dihydroxy-2-butanone 4-phosphate. This is the penultimate step in the biosynthesis of riboflavin.</text>
</comment>
<accession>A0A9X9XA21</accession>
<dbReference type="EMBL" id="JAAEDL010000007">
    <property type="protein sequence ID" value="MBR0680557.1"/>
    <property type="molecule type" value="Genomic_DNA"/>
</dbReference>
<dbReference type="RefSeq" id="WP_211846094.1">
    <property type="nucleotide sequence ID" value="NZ_JAAEDL010000007.1"/>
</dbReference>
<dbReference type="GO" id="GO:0005829">
    <property type="term" value="C:cytosol"/>
    <property type="evidence" value="ECO:0007669"/>
    <property type="project" value="TreeGrafter"/>
</dbReference>
<evidence type="ECO:0000256" key="2">
    <source>
        <dbReference type="ARBA" id="ARBA00007424"/>
    </source>
</evidence>
<feature type="binding site" evidence="7">
    <location>
        <begin position="89"/>
        <end position="90"/>
    </location>
    <ligand>
        <name>(2S)-2-hydroxy-3-oxobutyl phosphate</name>
        <dbReference type="ChEBI" id="CHEBI:58830"/>
    </ligand>
</feature>
<feature type="binding site" evidence="7">
    <location>
        <position position="28"/>
    </location>
    <ligand>
        <name>5-amino-6-(D-ribitylamino)uracil</name>
        <dbReference type="ChEBI" id="CHEBI:15934"/>
    </ligand>
</feature>
<dbReference type="InterPro" id="IPR034964">
    <property type="entry name" value="LS"/>
</dbReference>
<dbReference type="PANTHER" id="PTHR21058">
    <property type="entry name" value="6,7-DIMETHYL-8-RIBITYLLUMAZINE SYNTHASE DMRL SYNTHASE LUMAZINE SYNTHASE"/>
    <property type="match status" value="1"/>
</dbReference>
<dbReference type="PANTHER" id="PTHR21058:SF0">
    <property type="entry name" value="6,7-DIMETHYL-8-RIBITYLLUMAZINE SYNTHASE"/>
    <property type="match status" value="1"/>
</dbReference>
<evidence type="ECO:0000256" key="3">
    <source>
        <dbReference type="ARBA" id="ARBA00012664"/>
    </source>
</evidence>
<organism evidence="8 9">
    <name type="scientific">Neoroseomonas eburnea</name>
    <dbReference type="NCBI Taxonomy" id="1346889"/>
    <lineage>
        <taxon>Bacteria</taxon>
        <taxon>Pseudomonadati</taxon>
        <taxon>Pseudomonadota</taxon>
        <taxon>Alphaproteobacteria</taxon>
        <taxon>Acetobacterales</taxon>
        <taxon>Acetobacteraceae</taxon>
        <taxon>Neoroseomonas</taxon>
    </lineage>
</organism>
<comment type="caution">
    <text evidence="8">The sequence shown here is derived from an EMBL/GenBank/DDBJ whole genome shotgun (WGS) entry which is preliminary data.</text>
</comment>
<name>A0A9X9XA21_9PROT</name>
<evidence type="ECO:0000313" key="9">
    <source>
        <dbReference type="Proteomes" id="UP001138709"/>
    </source>
</evidence>